<evidence type="ECO:0000256" key="2">
    <source>
        <dbReference type="RuleBase" id="RU368027"/>
    </source>
</evidence>
<dbReference type="Pfam" id="PF01344">
    <property type="entry name" value="Kelch_1"/>
    <property type="match status" value="1"/>
</dbReference>
<comment type="similarity">
    <text evidence="2">Belongs to the RRP36 family.</text>
</comment>
<dbReference type="InterPro" id="IPR009292">
    <property type="entry name" value="RRP36"/>
</dbReference>
<comment type="subcellular location">
    <subcellularLocation>
        <location evidence="2">Nucleus</location>
        <location evidence="2">Nucleolus</location>
    </subcellularLocation>
</comment>
<evidence type="ECO:0000256" key="1">
    <source>
        <dbReference type="ARBA" id="ARBA00022441"/>
    </source>
</evidence>
<comment type="subunit">
    <text evidence="2">Associates with 90S and pre-40S pre-ribosomal particles.</text>
</comment>
<keyword evidence="5" id="KW-1185">Reference proteome</keyword>
<dbReference type="InterPro" id="IPR006652">
    <property type="entry name" value="Kelch_1"/>
</dbReference>
<evidence type="ECO:0000313" key="5">
    <source>
        <dbReference type="Proteomes" id="UP001652662"/>
    </source>
</evidence>
<keyword evidence="2" id="KW-0687">Ribonucleoprotein</keyword>
<dbReference type="GeneID" id="103548166"/>
<protein>
    <recommendedName>
        <fullName evidence="2">rRNA biogenesis protein RRP36</fullName>
    </recommendedName>
</protein>
<dbReference type="Gene3D" id="2.120.10.80">
    <property type="entry name" value="Kelch-type beta propeller"/>
    <property type="match status" value="2"/>
</dbReference>
<feature type="region of interest" description="Disordered" evidence="4">
    <location>
        <begin position="524"/>
        <end position="550"/>
    </location>
</feature>
<dbReference type="Pfam" id="PF06102">
    <property type="entry name" value="RRP36"/>
    <property type="match status" value="1"/>
</dbReference>
<keyword evidence="2" id="KW-0690">Ribosome biogenesis</keyword>
<comment type="function">
    <text evidence="2">Component of the 90S pre-ribosome involved in the maturation of rRNAs. Required for early cleavages of the pre-RNAs in the 40S ribosomal subunit maturation pathway.</text>
</comment>
<feature type="coiled-coil region" evidence="3">
    <location>
        <begin position="449"/>
        <end position="476"/>
    </location>
</feature>
<dbReference type="SUPFAM" id="SSF117281">
    <property type="entry name" value="Kelch motif"/>
    <property type="match status" value="2"/>
</dbReference>
<keyword evidence="2" id="KW-0539">Nucleus</keyword>
<proteinExistence type="inferred from homology"/>
<organism evidence="5 6">
    <name type="scientific">Equus przewalskii</name>
    <name type="common">Przewalski's horse</name>
    <name type="synonym">Equus caballus przewalskii</name>
    <dbReference type="NCBI Taxonomy" id="9798"/>
    <lineage>
        <taxon>Eukaryota</taxon>
        <taxon>Metazoa</taxon>
        <taxon>Chordata</taxon>
        <taxon>Craniata</taxon>
        <taxon>Vertebrata</taxon>
        <taxon>Euteleostomi</taxon>
        <taxon>Mammalia</taxon>
        <taxon>Eutheria</taxon>
        <taxon>Laurasiatheria</taxon>
        <taxon>Perissodactyla</taxon>
        <taxon>Equidae</taxon>
        <taxon>Equus</taxon>
    </lineage>
</organism>
<accession>A0ABM4LJX1</accession>
<evidence type="ECO:0000313" key="6">
    <source>
        <dbReference type="RefSeq" id="XP_070440741.1"/>
    </source>
</evidence>
<dbReference type="InterPro" id="IPR015915">
    <property type="entry name" value="Kelch-typ_b-propeller"/>
</dbReference>
<name>A0ABM4LJX1_EQUPR</name>
<dbReference type="Proteomes" id="UP001652662">
    <property type="component" value="Chromosome 19"/>
</dbReference>
<dbReference type="PANTHER" id="PTHR46461:SF1">
    <property type="entry name" value="KELCH DOMAIN-CONTAINING PROTEIN 3"/>
    <property type="match status" value="1"/>
</dbReference>
<dbReference type="RefSeq" id="XP_070440741.1">
    <property type="nucleotide sequence ID" value="XM_070584640.1"/>
</dbReference>
<gene>
    <name evidence="6" type="primary">KLHDC3</name>
</gene>
<evidence type="ECO:0000256" key="4">
    <source>
        <dbReference type="SAM" id="MobiDB-lite"/>
    </source>
</evidence>
<sequence length="550" mass="63294">MLRWTVHLEGGPRRVNHAAVAVGHRVYSFGGYCSGEDYETLRQIDVHIFNAVSLRWTKLPPVRPAVRGQAPVVPYMRYGHSTVLIDDTVFLWGGRNDTEGACNVLYAFDVNTHKWSTPRVSGTVPGARDGHSACVLGKTMYIFGGYEQLADCFSNDIHKLDTSTMTWTLICTKGNPARWRDFHSATMLGSHMYVFGGRADRFGPFHSNNEIYCNRIRVFDTRTEAWLDCPPTPVLPEGRRSHSAFGYNGELYIFGGYNARLNRHFHDLWKFNPVSFTWKKIEPKGKGPCPRRRQCCCIVGDKIVLFGGTSPSPEEGLGDEFDLIDHSDLHILDFSTSNMSFEELLELQNQVGTKTYKQLVAGKSTKKQGSRPPVQNACVADKHRPLEMSAKVRVPFLRQVVPISKKVARDPRFDDLSGEYNPEVFDKTYQFLNDIRAKEKELVKKQLKKHRSGEEHEKLQQLLHRMEQQEMAQQERRRQQELHLALKQQRRAQAQQGHRPYFLKKSEQRQLALAEKFKELKRSKKLESFLSRKRRRNAGKDRRHLPLGKE</sequence>
<feature type="compositionally biased region" description="Basic residues" evidence="4">
    <location>
        <begin position="531"/>
        <end position="550"/>
    </location>
</feature>
<reference evidence="6" key="1">
    <citation type="submission" date="2025-08" db="UniProtKB">
        <authorList>
            <consortium name="RefSeq"/>
        </authorList>
    </citation>
    <scope>IDENTIFICATION</scope>
    <source>
        <tissue evidence="6">Blood</tissue>
    </source>
</reference>
<dbReference type="PANTHER" id="PTHR46461">
    <property type="entry name" value="KELCH DOMAIN-CONTAINING PROTEIN 3"/>
    <property type="match status" value="1"/>
</dbReference>
<dbReference type="InterPro" id="IPR052637">
    <property type="entry name" value="KLHDC3-like"/>
</dbReference>
<evidence type="ECO:0000256" key="3">
    <source>
        <dbReference type="SAM" id="Coils"/>
    </source>
</evidence>
<dbReference type="Pfam" id="PF24681">
    <property type="entry name" value="Kelch_KLHDC2_KLHL20_DRC7"/>
    <property type="match status" value="1"/>
</dbReference>
<keyword evidence="1" id="KW-0880">Kelch repeat</keyword>
<keyword evidence="2" id="KW-0698">rRNA processing</keyword>
<keyword evidence="3" id="KW-0175">Coiled coil</keyword>